<evidence type="ECO:0000256" key="2">
    <source>
        <dbReference type="SAM" id="Phobius"/>
    </source>
</evidence>
<dbReference type="Proteomes" id="UP000178417">
    <property type="component" value="Unassembled WGS sequence"/>
</dbReference>
<dbReference type="InterPro" id="IPR011042">
    <property type="entry name" value="6-blade_b-propeller_TolB-like"/>
</dbReference>
<evidence type="ECO:0000256" key="1">
    <source>
        <dbReference type="ARBA" id="ARBA00009820"/>
    </source>
</evidence>
<comment type="similarity">
    <text evidence="1">Belongs to the TolB family.</text>
</comment>
<protein>
    <submittedName>
        <fullName evidence="3">Uncharacterized protein</fullName>
    </submittedName>
</protein>
<sequence>MTKKKSFQGFKFLMVQGFLELLIPRFLGALILMLIFVLSFTISSKAATSLDPSLKWKTLETLHFKVNYYDKIEDQAYKVASIAEEVHSRLSPLFRHTPDLKTEIVLLDNTDYTNGYTTVFPNPLITLYLTNMNSNYQPFSYDDWLRYVFIHEYTHLLHLDTVEGGAQLFKLLLGRSIFPNWLNPLFIVEGLAVFEESKYSAGGRLNDPRWQAWLRMEALSDNMKSIQQASVTTVAWPIGNTAYLYGSSFVKYLADKYGEDKLYRLSQEYGDYILSYGPDMAFSNIFGKSLWVLWKDWQDEVIKKAKTDKEAIEKKPLTKSRMLTDKGYYNFKPVWDYDSSKVYYTQINMDDSAQIKSLDVNNLNGQKIMEGYFFDDSMSKYKDNLYFSKSDIYKNFYFYNDLYCLNLKNKSLKRLTEGARASDPAVSPDGQKIVFVKNDAGTKTLWIMNSNGSNQRKFTASGKEEEYLSPVFSPDGKTVAVSKWVKGRQKIVIVSVNTGIEKFMTNENFSTEANPYFTPDGKYILFESDITGIPNLYAFNLKSSDIYRITNVLGMAIMPAVSPDGTKIAYVNYTQKGYDLAIISFNPSSWEKTSHKAKTNGLAYKSAYDGSLDEKEEVVLKKYDYNPIPSLIPKFWFPYSYGDENGEHLLAYTAGVDALSQQFMQLQAGYDWTAKRPTYSLMYNNDQFLPQLALVADDVALAYSWDADTKTYWEREQDFGAYLSLYGNRVFSEFDRQAFSVGYEHVTLNNISSLEILVNQPTLGKLSGYYAAYNYNSLKSFGLSVAPEEGFAIGAFARLYSKDAASDYNLTNYTVRGSTYYKTFIPHHALSLSAVGSLSYGDSFVQSGFSYKNVSVRGYPYNYVSGSKSAKGSIQYIFPLGYPEIGYGYGYLFLDRLYGKFFFDQVGATFGAASSIDWKRTIGVEIGLSTINGWGMFPVGITMGYAKGIDAGGEDEGYFGFSL</sequence>
<keyword evidence="2" id="KW-0472">Membrane</keyword>
<accession>A0A1F4SUR7</accession>
<comment type="caution">
    <text evidence="3">The sequence shown here is derived from an EMBL/GenBank/DDBJ whole genome shotgun (WGS) entry which is preliminary data.</text>
</comment>
<organism evidence="3 4">
    <name type="scientific">candidate division WOR-1 bacterium RIFOXYB2_FULL_37_13</name>
    <dbReference type="NCBI Taxonomy" id="1802579"/>
    <lineage>
        <taxon>Bacteria</taxon>
        <taxon>Bacillati</taxon>
        <taxon>Saganbacteria</taxon>
    </lineage>
</organism>
<dbReference type="InterPro" id="IPR011659">
    <property type="entry name" value="WD40"/>
</dbReference>
<evidence type="ECO:0000313" key="4">
    <source>
        <dbReference type="Proteomes" id="UP000178417"/>
    </source>
</evidence>
<keyword evidence="2" id="KW-0812">Transmembrane</keyword>
<name>A0A1F4SUR7_UNCSA</name>
<evidence type="ECO:0000313" key="3">
    <source>
        <dbReference type="EMBL" id="OGC24179.1"/>
    </source>
</evidence>
<dbReference type="STRING" id="1802579.A2310_06505"/>
<dbReference type="Pfam" id="PF07676">
    <property type="entry name" value="PD40"/>
    <property type="match status" value="3"/>
</dbReference>
<dbReference type="EMBL" id="MEUB01000011">
    <property type="protein sequence ID" value="OGC24179.1"/>
    <property type="molecule type" value="Genomic_DNA"/>
</dbReference>
<dbReference type="AlphaFoldDB" id="A0A1F4SUR7"/>
<dbReference type="PANTHER" id="PTHR36842">
    <property type="entry name" value="PROTEIN TOLB HOMOLOG"/>
    <property type="match status" value="1"/>
</dbReference>
<keyword evidence="2" id="KW-1133">Transmembrane helix</keyword>
<dbReference type="SUPFAM" id="SSF82171">
    <property type="entry name" value="DPP6 N-terminal domain-like"/>
    <property type="match status" value="1"/>
</dbReference>
<gene>
    <name evidence="3" type="ORF">A2310_06505</name>
</gene>
<feature type="transmembrane region" description="Helical" evidence="2">
    <location>
        <begin position="21"/>
        <end position="42"/>
    </location>
</feature>
<reference evidence="3 4" key="1">
    <citation type="journal article" date="2016" name="Nat. Commun.">
        <title>Thousands of microbial genomes shed light on interconnected biogeochemical processes in an aquifer system.</title>
        <authorList>
            <person name="Anantharaman K."/>
            <person name="Brown C.T."/>
            <person name="Hug L.A."/>
            <person name="Sharon I."/>
            <person name="Castelle C.J."/>
            <person name="Probst A.J."/>
            <person name="Thomas B.C."/>
            <person name="Singh A."/>
            <person name="Wilkins M.J."/>
            <person name="Karaoz U."/>
            <person name="Brodie E.L."/>
            <person name="Williams K.H."/>
            <person name="Hubbard S.S."/>
            <person name="Banfield J.F."/>
        </authorList>
    </citation>
    <scope>NUCLEOTIDE SEQUENCE [LARGE SCALE GENOMIC DNA]</scope>
</reference>
<proteinExistence type="inferred from homology"/>
<dbReference type="Gene3D" id="2.120.10.30">
    <property type="entry name" value="TolB, C-terminal domain"/>
    <property type="match status" value="2"/>
</dbReference>
<dbReference type="PANTHER" id="PTHR36842:SF1">
    <property type="entry name" value="PROTEIN TOLB"/>
    <property type="match status" value="1"/>
</dbReference>